<dbReference type="RefSeq" id="WP_091256155.1">
    <property type="nucleotide sequence ID" value="NZ_FNDB01000004.1"/>
</dbReference>
<evidence type="ECO:0000313" key="1">
    <source>
        <dbReference type="EMBL" id="SDH06997.1"/>
    </source>
</evidence>
<protein>
    <recommendedName>
        <fullName evidence="3">Transcriptional regulator, AbiEi antitoxin, Type IV TA system</fullName>
    </recommendedName>
</protein>
<dbReference type="Proteomes" id="UP000199274">
    <property type="component" value="Unassembled WGS sequence"/>
</dbReference>
<sequence>MKKEPQNIEQKVFNKMKRTKPGTLYFIEQFSKLAEKTAIRKALQRLKENEKIVRVAQGIYVIPKESELVGKIIPGAEEVMAAIAKKDRFRIVPTGIQAQHLLGLSTQVPMRLVYLTDGAPRTIHIGKQTINLKKTIPKNLIAKGEISGLVIQALKTIGKDKLEEKSETIILEQLKKEKPENILHDSKLAPAWIATILKKAIPTE</sequence>
<dbReference type="AlphaFoldDB" id="A0A1G7ZEK2"/>
<keyword evidence="2" id="KW-1185">Reference proteome</keyword>
<reference evidence="2" key="1">
    <citation type="submission" date="2016-10" db="EMBL/GenBank/DDBJ databases">
        <authorList>
            <person name="Varghese N."/>
            <person name="Submissions S."/>
        </authorList>
    </citation>
    <scope>NUCLEOTIDE SEQUENCE [LARGE SCALE GENOMIC DNA]</scope>
    <source>
        <strain evidence="2">CGMCC 1.2747</strain>
    </source>
</reference>
<accession>A0A1G7ZEK2</accession>
<dbReference type="InterPro" id="IPR045738">
    <property type="entry name" value="DUF6088"/>
</dbReference>
<dbReference type="OrthoDB" id="9798200at2"/>
<evidence type="ECO:0008006" key="3">
    <source>
        <dbReference type="Google" id="ProtNLM"/>
    </source>
</evidence>
<dbReference type="STRING" id="178355.SAMN04488062_10432"/>
<organism evidence="1 2">
    <name type="scientific">Flavobacterium omnivorum</name>
    <dbReference type="NCBI Taxonomy" id="178355"/>
    <lineage>
        <taxon>Bacteria</taxon>
        <taxon>Pseudomonadati</taxon>
        <taxon>Bacteroidota</taxon>
        <taxon>Flavobacteriia</taxon>
        <taxon>Flavobacteriales</taxon>
        <taxon>Flavobacteriaceae</taxon>
        <taxon>Flavobacterium</taxon>
    </lineage>
</organism>
<proteinExistence type="predicted"/>
<dbReference type="Pfam" id="PF19570">
    <property type="entry name" value="DUF6088"/>
    <property type="match status" value="1"/>
</dbReference>
<dbReference type="EMBL" id="FNDB01000004">
    <property type="protein sequence ID" value="SDH06997.1"/>
    <property type="molecule type" value="Genomic_DNA"/>
</dbReference>
<evidence type="ECO:0000313" key="2">
    <source>
        <dbReference type="Proteomes" id="UP000199274"/>
    </source>
</evidence>
<name>A0A1G7ZEK2_9FLAO</name>
<gene>
    <name evidence="1" type="ORF">SAMN04488062_10432</name>
</gene>